<dbReference type="SMART" id="SM00477">
    <property type="entry name" value="NUC"/>
    <property type="match status" value="1"/>
</dbReference>
<name>A0A667Y047_9TELE</name>
<feature type="chain" id="PRO_5045271143" evidence="1">
    <location>
        <begin position="28"/>
        <end position="304"/>
    </location>
</feature>
<evidence type="ECO:0000313" key="5">
    <source>
        <dbReference type="Proteomes" id="UP000472263"/>
    </source>
</evidence>
<accession>A0A667Y047</accession>
<dbReference type="InterPro" id="IPR020821">
    <property type="entry name" value="ENPP1-3/EXOG-like_nuc-like"/>
</dbReference>
<protein>
    <submittedName>
        <fullName evidence="4">Uncharacterized protein</fullName>
    </submittedName>
</protein>
<feature type="signal peptide" evidence="1">
    <location>
        <begin position="1"/>
        <end position="27"/>
    </location>
</feature>
<dbReference type="PANTHER" id="PTHR21472">
    <property type="entry name" value="ENDONUCLEASE DOMAIN-CONTAINING 1 PROTEIN ENDOD1"/>
    <property type="match status" value="1"/>
</dbReference>
<dbReference type="GO" id="GO:0016787">
    <property type="term" value="F:hydrolase activity"/>
    <property type="evidence" value="ECO:0007669"/>
    <property type="project" value="InterPro"/>
</dbReference>
<reference evidence="4" key="2">
    <citation type="submission" date="2025-08" db="UniProtKB">
        <authorList>
            <consortium name="Ensembl"/>
        </authorList>
    </citation>
    <scope>IDENTIFICATION</scope>
</reference>
<evidence type="ECO:0000259" key="2">
    <source>
        <dbReference type="SMART" id="SM00477"/>
    </source>
</evidence>
<evidence type="ECO:0000313" key="4">
    <source>
        <dbReference type="Ensembl" id="ENSMMDP00005017664.1"/>
    </source>
</evidence>
<gene>
    <name evidence="4" type="primary">LOC115366689</name>
</gene>
<dbReference type="GO" id="GO:0046872">
    <property type="term" value="F:metal ion binding"/>
    <property type="evidence" value="ECO:0007669"/>
    <property type="project" value="InterPro"/>
</dbReference>
<dbReference type="InParanoid" id="A0A667Y047"/>
<dbReference type="SMART" id="SM00892">
    <property type="entry name" value="Endonuclease_NS"/>
    <property type="match status" value="1"/>
</dbReference>
<proteinExistence type="predicted"/>
<dbReference type="Pfam" id="PF01223">
    <property type="entry name" value="Endonuclease_NS"/>
    <property type="match status" value="1"/>
</dbReference>
<dbReference type="InterPro" id="IPR044929">
    <property type="entry name" value="DNA/RNA_non-sp_Endonuclease_sf"/>
</dbReference>
<feature type="domain" description="DNA/RNA non-specific endonuclease/pyrophosphatase/phosphodiesterase" evidence="3">
    <location>
        <begin position="62"/>
        <end position="267"/>
    </location>
</feature>
<dbReference type="InterPro" id="IPR044925">
    <property type="entry name" value="His-Me_finger_sf"/>
</dbReference>
<evidence type="ECO:0000256" key="1">
    <source>
        <dbReference type="SAM" id="SignalP"/>
    </source>
</evidence>
<dbReference type="PANTHER" id="PTHR21472:SF18">
    <property type="entry name" value="ENDONUCLEASE DOMAIN-CONTAINING 1 PROTEIN"/>
    <property type="match status" value="1"/>
</dbReference>
<dbReference type="SUPFAM" id="SSF54060">
    <property type="entry name" value="His-Me finger endonucleases"/>
    <property type="match status" value="1"/>
</dbReference>
<keyword evidence="1" id="KW-0732">Signal</keyword>
<reference evidence="4" key="3">
    <citation type="submission" date="2025-09" db="UniProtKB">
        <authorList>
            <consortium name="Ensembl"/>
        </authorList>
    </citation>
    <scope>IDENTIFICATION</scope>
</reference>
<dbReference type="Proteomes" id="UP000472263">
    <property type="component" value="Chromosome 10"/>
</dbReference>
<dbReference type="GeneTree" id="ENSGT01030000234592"/>
<sequence length="304" mass="34797">MHQRKMLQSSKGALLLLLPCLGGLVLGEVGDFSHCLRFFYKRVPPEGIDTEGYRPICQRYKNQYRFASLYHLQRRTPLYSAYTLTPAAGKRPKNIWKYEPQLAFSRDSAEMRPFPKNRPVSQNVIESQAVLLDYKNSTYTKGHLNPSSHHHEFEDRQATFTLTNAVPQRLGSNSGPWAKLENEVRARLEAFCTGPMFVITGAIPYNCADRWIKNRVAVPEYMWSAYCCPSYNASLPESVRPYFPTYAAVGRNDRESGEEIVPMDSKAKESDRGYDVRLMSLEILETILKQRLAMPISLFHGQCQ</sequence>
<dbReference type="GO" id="GO:0003676">
    <property type="term" value="F:nucleic acid binding"/>
    <property type="evidence" value="ECO:0007669"/>
    <property type="project" value="InterPro"/>
</dbReference>
<dbReference type="InterPro" id="IPR001604">
    <property type="entry name" value="Endo_G_ENPP1-like_dom"/>
</dbReference>
<dbReference type="Gene3D" id="3.40.570.10">
    <property type="entry name" value="Extracellular Endonuclease, subunit A"/>
    <property type="match status" value="1"/>
</dbReference>
<reference evidence="4" key="1">
    <citation type="submission" date="2019-06" db="EMBL/GenBank/DDBJ databases">
        <authorList>
            <consortium name="Wellcome Sanger Institute Data Sharing"/>
        </authorList>
    </citation>
    <scope>NUCLEOTIDE SEQUENCE [LARGE SCALE GENOMIC DNA]</scope>
</reference>
<feature type="domain" description="ENPP1-3/EXOG-like endonuclease/phosphodiesterase" evidence="2">
    <location>
        <begin position="63"/>
        <end position="267"/>
    </location>
</feature>
<evidence type="ECO:0000259" key="3">
    <source>
        <dbReference type="SMART" id="SM00892"/>
    </source>
</evidence>
<dbReference type="Ensembl" id="ENSMMDT00005018101.1">
    <property type="protein sequence ID" value="ENSMMDP00005017664.1"/>
    <property type="gene ID" value="ENSMMDG00005008862.1"/>
</dbReference>
<organism evidence="4 5">
    <name type="scientific">Myripristis murdjan</name>
    <name type="common">pinecone soldierfish</name>
    <dbReference type="NCBI Taxonomy" id="586833"/>
    <lineage>
        <taxon>Eukaryota</taxon>
        <taxon>Metazoa</taxon>
        <taxon>Chordata</taxon>
        <taxon>Craniata</taxon>
        <taxon>Vertebrata</taxon>
        <taxon>Euteleostomi</taxon>
        <taxon>Actinopterygii</taxon>
        <taxon>Neopterygii</taxon>
        <taxon>Teleostei</taxon>
        <taxon>Neoteleostei</taxon>
        <taxon>Acanthomorphata</taxon>
        <taxon>Holocentriformes</taxon>
        <taxon>Holocentridae</taxon>
        <taxon>Myripristis</taxon>
    </lineage>
</organism>
<dbReference type="AlphaFoldDB" id="A0A667Y047"/>
<keyword evidence="5" id="KW-1185">Reference proteome</keyword>
<dbReference type="InterPro" id="IPR039015">
    <property type="entry name" value="ENDOD1"/>
</dbReference>